<keyword evidence="10" id="KW-1185">Reference proteome</keyword>
<evidence type="ECO:0000256" key="4">
    <source>
        <dbReference type="ARBA" id="ARBA00022741"/>
    </source>
</evidence>
<keyword evidence="4" id="KW-0547">Nucleotide-binding</keyword>
<protein>
    <submittedName>
        <fullName evidence="9">Energy-coupling factor transporter ATP-binding protein EcfA1</fullName>
    </submittedName>
</protein>
<evidence type="ECO:0000256" key="3">
    <source>
        <dbReference type="ARBA" id="ARBA00022475"/>
    </source>
</evidence>
<keyword evidence="2" id="KW-0813">Transport</keyword>
<evidence type="ECO:0000256" key="5">
    <source>
        <dbReference type="ARBA" id="ARBA00022840"/>
    </source>
</evidence>
<evidence type="ECO:0000256" key="2">
    <source>
        <dbReference type="ARBA" id="ARBA00022448"/>
    </source>
</evidence>
<evidence type="ECO:0000256" key="7">
    <source>
        <dbReference type="ARBA" id="ARBA00023136"/>
    </source>
</evidence>
<sequence>MENKMKASSIDLQGVSYAAAAAGGTKTLLQETDMHIPKGQWLAIVGANGSGKSTLAKLMAKLYPATTGTVVYSNQPGASYRPFVQIIFQNPDVQMMGETVYEDVRFGLDNYGFPSGEIHGLAMNALDKVGLTALADASPAVLSGGQKQLLQAAGCLAVQPEVLIFDEAASMLDPMSRQRLLQAARSLHVEGTTIVWITQLLDELEASERIVALESGAIVFDGSRETFFYPRSGEVGSACERLGFSPPYAVQLALELMKRGRRLHPLPFSIEELGKAVSAWE</sequence>
<proteinExistence type="inferred from homology"/>
<dbReference type="PANTHER" id="PTHR43553">
    <property type="entry name" value="HEAVY METAL TRANSPORTER"/>
    <property type="match status" value="1"/>
</dbReference>
<dbReference type="RefSeq" id="WP_236339191.1">
    <property type="nucleotide sequence ID" value="NZ_CAKMMF010000004.1"/>
</dbReference>
<keyword evidence="7" id="KW-0472">Membrane</keyword>
<dbReference type="PROSITE" id="PS50893">
    <property type="entry name" value="ABC_TRANSPORTER_2"/>
    <property type="match status" value="1"/>
</dbReference>
<gene>
    <name evidence="9" type="primary">ecfA1</name>
    <name evidence="9" type="ORF">PAECIP111893_00868</name>
</gene>
<keyword evidence="3" id="KW-1003">Cell membrane</keyword>
<name>A0ABN8G2K8_9BACL</name>
<evidence type="ECO:0000313" key="10">
    <source>
        <dbReference type="Proteomes" id="UP000838686"/>
    </source>
</evidence>
<keyword evidence="6" id="KW-1278">Translocase</keyword>
<organism evidence="9 10">
    <name type="scientific">Paenibacillus plantiphilus</name>
    <dbReference type="NCBI Taxonomy" id="2905650"/>
    <lineage>
        <taxon>Bacteria</taxon>
        <taxon>Bacillati</taxon>
        <taxon>Bacillota</taxon>
        <taxon>Bacilli</taxon>
        <taxon>Bacillales</taxon>
        <taxon>Paenibacillaceae</taxon>
        <taxon>Paenibacillus</taxon>
    </lineage>
</organism>
<evidence type="ECO:0000313" key="9">
    <source>
        <dbReference type="EMBL" id="CAH1197657.1"/>
    </source>
</evidence>
<dbReference type="Gene3D" id="3.40.50.300">
    <property type="entry name" value="P-loop containing nucleotide triphosphate hydrolases"/>
    <property type="match status" value="1"/>
</dbReference>
<dbReference type="InterPro" id="IPR027417">
    <property type="entry name" value="P-loop_NTPase"/>
</dbReference>
<keyword evidence="5 9" id="KW-0067">ATP-binding</keyword>
<dbReference type="InterPro" id="IPR050095">
    <property type="entry name" value="ECF_ABC_transporter_ATP-bd"/>
</dbReference>
<dbReference type="Proteomes" id="UP000838686">
    <property type="component" value="Unassembled WGS sequence"/>
</dbReference>
<accession>A0ABN8G2K8</accession>
<evidence type="ECO:0000256" key="1">
    <source>
        <dbReference type="ARBA" id="ARBA00005417"/>
    </source>
</evidence>
<reference evidence="9" key="1">
    <citation type="submission" date="2022-01" db="EMBL/GenBank/DDBJ databases">
        <authorList>
            <person name="Criscuolo A."/>
        </authorList>
    </citation>
    <scope>NUCLEOTIDE SEQUENCE</scope>
    <source>
        <strain evidence="9">CIP111893</strain>
    </source>
</reference>
<dbReference type="InterPro" id="IPR003593">
    <property type="entry name" value="AAA+_ATPase"/>
</dbReference>
<dbReference type="EMBL" id="CAKMMF010000004">
    <property type="protein sequence ID" value="CAH1197657.1"/>
    <property type="molecule type" value="Genomic_DNA"/>
</dbReference>
<dbReference type="InterPro" id="IPR015856">
    <property type="entry name" value="ABC_transpr_CbiO/EcfA_su"/>
</dbReference>
<comment type="caution">
    <text evidence="9">The sequence shown here is derived from an EMBL/GenBank/DDBJ whole genome shotgun (WGS) entry which is preliminary data.</text>
</comment>
<dbReference type="SMART" id="SM00382">
    <property type="entry name" value="AAA"/>
    <property type="match status" value="1"/>
</dbReference>
<feature type="domain" description="ABC transporter" evidence="8">
    <location>
        <begin position="10"/>
        <end position="240"/>
    </location>
</feature>
<dbReference type="GO" id="GO:0005524">
    <property type="term" value="F:ATP binding"/>
    <property type="evidence" value="ECO:0007669"/>
    <property type="project" value="UniProtKB-KW"/>
</dbReference>
<comment type="similarity">
    <text evidence="1">Belongs to the ABC transporter superfamily.</text>
</comment>
<dbReference type="CDD" id="cd03225">
    <property type="entry name" value="ABC_cobalt_CbiO_domain1"/>
    <property type="match status" value="1"/>
</dbReference>
<dbReference type="SUPFAM" id="SSF52540">
    <property type="entry name" value="P-loop containing nucleoside triphosphate hydrolases"/>
    <property type="match status" value="1"/>
</dbReference>
<dbReference type="PANTHER" id="PTHR43553:SF24">
    <property type="entry name" value="ENERGY-COUPLING FACTOR TRANSPORTER ATP-BINDING PROTEIN ECFA1"/>
    <property type="match status" value="1"/>
</dbReference>
<dbReference type="Pfam" id="PF00005">
    <property type="entry name" value="ABC_tran"/>
    <property type="match status" value="1"/>
</dbReference>
<evidence type="ECO:0000259" key="8">
    <source>
        <dbReference type="PROSITE" id="PS50893"/>
    </source>
</evidence>
<evidence type="ECO:0000256" key="6">
    <source>
        <dbReference type="ARBA" id="ARBA00022967"/>
    </source>
</evidence>
<dbReference type="InterPro" id="IPR003439">
    <property type="entry name" value="ABC_transporter-like_ATP-bd"/>
</dbReference>